<dbReference type="InterPro" id="IPR012967">
    <property type="entry name" value="COMT_dimerisation"/>
</dbReference>
<dbReference type="Gene3D" id="1.10.10.10">
    <property type="entry name" value="Winged helix-like DNA-binding domain superfamily/Winged helix DNA-binding domain"/>
    <property type="match status" value="1"/>
</dbReference>
<dbReference type="Proteomes" id="UP001408356">
    <property type="component" value="Unassembled WGS sequence"/>
</dbReference>
<dbReference type="SUPFAM" id="SSF53335">
    <property type="entry name" value="S-adenosyl-L-methionine-dependent methyltransferases"/>
    <property type="match status" value="1"/>
</dbReference>
<keyword evidence="7" id="KW-1185">Reference proteome</keyword>
<evidence type="ECO:0000313" key="6">
    <source>
        <dbReference type="EMBL" id="KAK9413324.1"/>
    </source>
</evidence>
<dbReference type="EMBL" id="JARVKF010000440">
    <property type="protein sequence ID" value="KAK9413324.1"/>
    <property type="molecule type" value="Genomic_DNA"/>
</dbReference>
<evidence type="ECO:0000313" key="7">
    <source>
        <dbReference type="Proteomes" id="UP001408356"/>
    </source>
</evidence>
<dbReference type="InterPro" id="IPR029063">
    <property type="entry name" value="SAM-dependent_MTases_sf"/>
</dbReference>
<dbReference type="PANTHER" id="PTHR43712:SF1">
    <property type="entry name" value="HYPOTHETICAL O-METHYLTRANSFERASE (EUROFUNG)-RELATED"/>
    <property type="match status" value="1"/>
</dbReference>
<keyword evidence="1" id="KW-0489">Methyltransferase</keyword>
<evidence type="ECO:0000256" key="2">
    <source>
        <dbReference type="ARBA" id="ARBA00022679"/>
    </source>
</evidence>
<dbReference type="Gene3D" id="3.40.50.150">
    <property type="entry name" value="Vaccinia Virus protein VP39"/>
    <property type="match status" value="1"/>
</dbReference>
<protein>
    <submittedName>
        <fullName evidence="6">O-methyltransferase domain-containing protein</fullName>
    </submittedName>
</protein>
<dbReference type="PANTHER" id="PTHR43712">
    <property type="entry name" value="PUTATIVE (AFU_ORTHOLOGUE AFUA_4G14580)-RELATED"/>
    <property type="match status" value="1"/>
</dbReference>
<dbReference type="SUPFAM" id="SSF46785">
    <property type="entry name" value="Winged helix' DNA-binding domain"/>
    <property type="match status" value="1"/>
</dbReference>
<dbReference type="PIRSF" id="PIRSF005739">
    <property type="entry name" value="O-mtase"/>
    <property type="match status" value="1"/>
</dbReference>
<keyword evidence="2" id="KW-0808">Transferase</keyword>
<dbReference type="Pfam" id="PF00891">
    <property type="entry name" value="Methyltransf_2"/>
    <property type="match status" value="1"/>
</dbReference>
<accession>A0ABR2UFY7</accession>
<evidence type="ECO:0000259" key="5">
    <source>
        <dbReference type="Pfam" id="PF08100"/>
    </source>
</evidence>
<evidence type="ECO:0000259" key="4">
    <source>
        <dbReference type="Pfam" id="PF00891"/>
    </source>
</evidence>
<name>A0ABR2UFY7_9PEZI</name>
<gene>
    <name evidence="6" type="ORF">SUNI508_02523</name>
</gene>
<keyword evidence="3" id="KW-0949">S-adenosyl-L-methionine</keyword>
<dbReference type="InterPro" id="IPR016461">
    <property type="entry name" value="COMT-like"/>
</dbReference>
<comment type="caution">
    <text evidence="6">The sequence shown here is derived from an EMBL/GenBank/DDBJ whole genome shotgun (WGS) entry which is preliminary data.</text>
</comment>
<dbReference type="PROSITE" id="PS51683">
    <property type="entry name" value="SAM_OMT_II"/>
    <property type="match status" value="1"/>
</dbReference>
<evidence type="ECO:0000256" key="1">
    <source>
        <dbReference type="ARBA" id="ARBA00022603"/>
    </source>
</evidence>
<sequence length="406" mass="44827">MANSTNSDDLLDLVAELNRLAKAKYTPDKGFATPDAGRAFTSIVERLGVSARDPAENVYYVATRTAQSSAIRCAIELGIFQLMMQTSSSKSVDELAASSGAESLLVERLMRTLAGCGIFEQAGERLYQHNTLSRAFFDQNNRDMFQQMYDFVGKGAYVLPTFLKTTGWKNPEGYEQSAINLGLDISQGGFWEWLSADPARQALFNSGMQSRPGAINVAAFYNFEEQLNDGLKDDEVALVDIGGGRGHALIEIKQAFPGLRGRLVLQDQETVIRDAISQGLPDYIEPQAASFFESNPVRNARAYYYRRVFHDWSDPIAVKILSNTVSAMGPESRVLIADISMPLVGAPWSMVVQDLNMMVLGGIERTEEQWDSLLAKAGLVLTKIWRTEGSNHVLLESRLRGQATTI</sequence>
<dbReference type="InterPro" id="IPR036388">
    <property type="entry name" value="WH-like_DNA-bd_sf"/>
</dbReference>
<proteinExistence type="predicted"/>
<feature type="domain" description="O-methyltransferase dimerisation" evidence="5">
    <location>
        <begin position="66"/>
        <end position="137"/>
    </location>
</feature>
<dbReference type="InterPro" id="IPR001077">
    <property type="entry name" value="COMT_C"/>
</dbReference>
<organism evidence="6 7">
    <name type="scientific">Seiridium unicorne</name>
    <dbReference type="NCBI Taxonomy" id="138068"/>
    <lineage>
        <taxon>Eukaryota</taxon>
        <taxon>Fungi</taxon>
        <taxon>Dikarya</taxon>
        <taxon>Ascomycota</taxon>
        <taxon>Pezizomycotina</taxon>
        <taxon>Sordariomycetes</taxon>
        <taxon>Xylariomycetidae</taxon>
        <taxon>Amphisphaeriales</taxon>
        <taxon>Sporocadaceae</taxon>
        <taxon>Seiridium</taxon>
    </lineage>
</organism>
<dbReference type="Pfam" id="PF08100">
    <property type="entry name" value="Dimerisation"/>
    <property type="match status" value="1"/>
</dbReference>
<evidence type="ECO:0000256" key="3">
    <source>
        <dbReference type="ARBA" id="ARBA00022691"/>
    </source>
</evidence>
<reference evidence="6 7" key="1">
    <citation type="journal article" date="2024" name="J. Plant Pathol.">
        <title>Sequence and assembly of the genome of Seiridium unicorne, isolate CBS 538.82, causal agent of cypress canker disease.</title>
        <authorList>
            <person name="Scali E."/>
            <person name="Rocca G.D."/>
            <person name="Danti R."/>
            <person name="Garbelotto M."/>
            <person name="Barberini S."/>
            <person name="Baroncelli R."/>
            <person name="Emiliani G."/>
        </authorList>
    </citation>
    <scope>NUCLEOTIDE SEQUENCE [LARGE SCALE GENOMIC DNA]</scope>
    <source>
        <strain evidence="6 7">BM-138-508</strain>
    </source>
</reference>
<feature type="domain" description="O-methyltransferase C-terminal" evidence="4">
    <location>
        <begin position="190"/>
        <end position="378"/>
    </location>
</feature>
<dbReference type="InterPro" id="IPR036390">
    <property type="entry name" value="WH_DNA-bd_sf"/>
</dbReference>